<organism evidence="4 5">
    <name type="scientific">Kockovaella imperatae</name>
    <dbReference type="NCBI Taxonomy" id="4999"/>
    <lineage>
        <taxon>Eukaryota</taxon>
        <taxon>Fungi</taxon>
        <taxon>Dikarya</taxon>
        <taxon>Basidiomycota</taxon>
        <taxon>Agaricomycotina</taxon>
        <taxon>Tremellomycetes</taxon>
        <taxon>Tremellales</taxon>
        <taxon>Cuniculitremaceae</taxon>
        <taxon>Kockovaella</taxon>
    </lineage>
</organism>
<protein>
    <recommendedName>
        <fullName evidence="6">DUF1680 domain protein</fullName>
    </recommendedName>
</protein>
<dbReference type="AlphaFoldDB" id="A0A1Y1UD23"/>
<keyword evidence="5" id="KW-1185">Reference proteome</keyword>
<sequence length="704" mass="78717">MVYDSRKEQAMRIDDGENVPKGHRSKHAAAVSGPRPHPQVSYDQTAIAPSSFFGKLQSIYGNSVLKTQLEQLKKQGSYDAFDLKWHEVYNVRRFHGARTLRESVPPSLFWESDVGKWIEAVSYFMSSGSIVDPQLAKTFERAVGELVEKIEKAQAEDGYLDIYFQVVDKEGKFRNLRDAHEMYNCGHLLEGALAHYHWTGSKRFLNCMIRYVDLLIRTFGPEPSQLHGYPGHPELELAVSRLYHVTGDPKHLAFATYLLEARGSKPADMDGESYFVWEAKHRRGGDTGVPQTMDKLTDLTYSQAHDTLHNQTEILGHSVRAFYLTTGAADVGGEFLKDAKRLLHDATTRKMYVTGGFGTEPRWEGFSRIPYRMPQSTAEGGCYQETCASIACMMTCERILSHEIDGATRDVMELCLLNAVLGGGSLDGTKFAYENKLATCGNETAERSDWFEVCCCPPNLSRTIGMLGGYTWSAIVDEASKTINLNVWLFVSATRRIPLGNGQEASVTMKTDMPWYGRTSWQFDAPEGWTWAVRIPRPSYAENVKTSATVEQEDGFSSFAFRADGQFEQIFDLPVRLLSSHPRSGQDLITVSRGPITYTAESIDNAGLDNSYHHFEGLGISDKEVFEESLVNILGVNVITLTTKGSAYVLSDFDRASLYEPVSDRLWSSLGQSITFVPWFARANRGGAGRVRTSFPRVPSSQLP</sequence>
<dbReference type="GeneID" id="33558361"/>
<evidence type="ECO:0000259" key="2">
    <source>
        <dbReference type="Pfam" id="PF07944"/>
    </source>
</evidence>
<dbReference type="InParanoid" id="A0A1Y1UD23"/>
<feature type="compositionally biased region" description="Basic and acidic residues" evidence="1">
    <location>
        <begin position="1"/>
        <end position="20"/>
    </location>
</feature>
<name>A0A1Y1UD23_9TREE</name>
<dbReference type="InterPro" id="IPR049174">
    <property type="entry name" value="Beta-AFase-like"/>
</dbReference>
<dbReference type="STRING" id="4999.A0A1Y1UD23"/>
<feature type="domain" description="Non-reducing end beta-L-arabinofuranosidase-like GH127 C-terminal" evidence="3">
    <location>
        <begin position="575"/>
        <end position="687"/>
    </location>
</feature>
<dbReference type="GO" id="GO:0005975">
    <property type="term" value="P:carbohydrate metabolic process"/>
    <property type="evidence" value="ECO:0007669"/>
    <property type="project" value="InterPro"/>
</dbReference>
<evidence type="ECO:0008006" key="6">
    <source>
        <dbReference type="Google" id="ProtNLM"/>
    </source>
</evidence>
<evidence type="ECO:0000259" key="3">
    <source>
        <dbReference type="Pfam" id="PF20737"/>
    </source>
</evidence>
<dbReference type="InterPro" id="IPR049049">
    <property type="entry name" value="Beta-AFase-like_GH127_C"/>
</dbReference>
<comment type="caution">
    <text evidence="4">The sequence shown here is derived from an EMBL/GenBank/DDBJ whole genome shotgun (WGS) entry which is preliminary data.</text>
</comment>
<dbReference type="SUPFAM" id="SSF48208">
    <property type="entry name" value="Six-hairpin glycosidases"/>
    <property type="match status" value="1"/>
</dbReference>
<accession>A0A1Y1UD23</accession>
<dbReference type="InterPro" id="IPR008928">
    <property type="entry name" value="6-hairpin_glycosidase_sf"/>
</dbReference>
<dbReference type="EMBL" id="NBSH01000011">
    <property type="protein sequence ID" value="ORX35416.1"/>
    <property type="molecule type" value="Genomic_DNA"/>
</dbReference>
<dbReference type="Proteomes" id="UP000193218">
    <property type="component" value="Unassembled WGS sequence"/>
</dbReference>
<dbReference type="PANTHER" id="PTHR43465">
    <property type="entry name" value="DUF1680 DOMAIN PROTEIN (AFU_ORTHOLOGUE AFUA_1G08910)"/>
    <property type="match status" value="1"/>
</dbReference>
<dbReference type="PANTHER" id="PTHR43465:SF2">
    <property type="entry name" value="DUF1680 DOMAIN PROTEIN (AFU_ORTHOLOGUE AFUA_1G08910)"/>
    <property type="match status" value="1"/>
</dbReference>
<dbReference type="Pfam" id="PF20737">
    <property type="entry name" value="Glyco_hydro127C"/>
    <property type="match status" value="1"/>
</dbReference>
<feature type="region of interest" description="Disordered" evidence="1">
    <location>
        <begin position="1"/>
        <end position="40"/>
    </location>
</feature>
<feature type="domain" description="Non-reducing end beta-L-arabinofuranosidase-like GH127 catalytic" evidence="2">
    <location>
        <begin position="50"/>
        <end position="465"/>
    </location>
</feature>
<dbReference type="OrthoDB" id="654211at2759"/>
<dbReference type="Pfam" id="PF07944">
    <property type="entry name" value="Beta-AFase-like_GH127_cat"/>
    <property type="match status" value="1"/>
</dbReference>
<gene>
    <name evidence="4" type="ORF">BD324DRAFT_632751</name>
</gene>
<reference evidence="4 5" key="1">
    <citation type="submission" date="2017-03" db="EMBL/GenBank/DDBJ databases">
        <title>Widespread Adenine N6-methylation of Active Genes in Fungi.</title>
        <authorList>
            <consortium name="DOE Joint Genome Institute"/>
            <person name="Mondo S.J."/>
            <person name="Dannebaum R.O."/>
            <person name="Kuo R.C."/>
            <person name="Louie K.B."/>
            <person name="Bewick A.J."/>
            <person name="Labutti K."/>
            <person name="Haridas S."/>
            <person name="Kuo A."/>
            <person name="Salamov A."/>
            <person name="Ahrendt S.R."/>
            <person name="Lau R."/>
            <person name="Bowen B.P."/>
            <person name="Lipzen A."/>
            <person name="Sullivan W."/>
            <person name="Andreopoulos W.B."/>
            <person name="Clum A."/>
            <person name="Lindquist E."/>
            <person name="Daum C."/>
            <person name="Northen T.R."/>
            <person name="Ramamoorthy G."/>
            <person name="Schmitz R.J."/>
            <person name="Gryganskyi A."/>
            <person name="Culley D."/>
            <person name="Magnuson J."/>
            <person name="James T.Y."/>
            <person name="O'Malley M.A."/>
            <person name="Stajich J.E."/>
            <person name="Spatafora J.W."/>
            <person name="Visel A."/>
            <person name="Grigoriev I.V."/>
        </authorList>
    </citation>
    <scope>NUCLEOTIDE SEQUENCE [LARGE SCALE GENOMIC DNA]</scope>
    <source>
        <strain evidence="4 5">NRRL Y-17943</strain>
    </source>
</reference>
<dbReference type="InterPro" id="IPR012878">
    <property type="entry name" value="Beta-AFase-like_GH127_cat"/>
</dbReference>
<evidence type="ECO:0000313" key="4">
    <source>
        <dbReference type="EMBL" id="ORX35416.1"/>
    </source>
</evidence>
<evidence type="ECO:0000256" key="1">
    <source>
        <dbReference type="SAM" id="MobiDB-lite"/>
    </source>
</evidence>
<proteinExistence type="predicted"/>
<evidence type="ECO:0000313" key="5">
    <source>
        <dbReference type="Proteomes" id="UP000193218"/>
    </source>
</evidence>
<dbReference type="RefSeq" id="XP_021869606.1">
    <property type="nucleotide sequence ID" value="XM_022016552.1"/>
</dbReference>